<comment type="caution">
    <text evidence="7">The sequence shown here is derived from an EMBL/GenBank/DDBJ whole genome shotgun (WGS) entry which is preliminary data.</text>
</comment>
<dbReference type="SUPFAM" id="SSF88946">
    <property type="entry name" value="Sigma2 domain of RNA polymerase sigma factors"/>
    <property type="match status" value="1"/>
</dbReference>
<name>A0A7W4LMP7_9GAMM</name>
<dbReference type="InterPro" id="IPR013325">
    <property type="entry name" value="RNA_pol_sigma_r2"/>
</dbReference>
<keyword evidence="3" id="KW-0731">Sigma factor</keyword>
<dbReference type="RefSeq" id="WP_183089555.1">
    <property type="nucleotide sequence ID" value="NZ_JACJUD010000004.1"/>
</dbReference>
<dbReference type="AlphaFoldDB" id="A0A7W4LMP7"/>
<comment type="similarity">
    <text evidence="1">Belongs to the sigma-70 factor family. ECF subfamily.</text>
</comment>
<evidence type="ECO:0000313" key="8">
    <source>
        <dbReference type="Proteomes" id="UP000542720"/>
    </source>
</evidence>
<dbReference type="Pfam" id="PF04542">
    <property type="entry name" value="Sigma70_r2"/>
    <property type="match status" value="1"/>
</dbReference>
<dbReference type="GO" id="GO:0016987">
    <property type="term" value="F:sigma factor activity"/>
    <property type="evidence" value="ECO:0007669"/>
    <property type="project" value="UniProtKB-KW"/>
</dbReference>
<dbReference type="PANTHER" id="PTHR43133">
    <property type="entry name" value="RNA POLYMERASE ECF-TYPE SIGMA FACTO"/>
    <property type="match status" value="1"/>
</dbReference>
<dbReference type="InterPro" id="IPR039425">
    <property type="entry name" value="RNA_pol_sigma-70-like"/>
</dbReference>
<dbReference type="GO" id="GO:0003677">
    <property type="term" value="F:DNA binding"/>
    <property type="evidence" value="ECO:0007669"/>
    <property type="project" value="InterPro"/>
</dbReference>
<keyword evidence="2" id="KW-0805">Transcription regulation</keyword>
<gene>
    <name evidence="7" type="ORF">H3H51_13390</name>
</gene>
<dbReference type="InterPro" id="IPR013249">
    <property type="entry name" value="RNA_pol_sigma70_r4_t2"/>
</dbReference>
<evidence type="ECO:0000256" key="4">
    <source>
        <dbReference type="ARBA" id="ARBA00023163"/>
    </source>
</evidence>
<dbReference type="SUPFAM" id="SSF88659">
    <property type="entry name" value="Sigma3 and sigma4 domains of RNA polymerase sigma factors"/>
    <property type="match status" value="1"/>
</dbReference>
<feature type="domain" description="RNA polymerase sigma factor 70 region 4 type 2" evidence="6">
    <location>
        <begin position="127"/>
        <end position="179"/>
    </location>
</feature>
<evidence type="ECO:0000313" key="7">
    <source>
        <dbReference type="EMBL" id="MBB2496016.1"/>
    </source>
</evidence>
<evidence type="ECO:0000256" key="3">
    <source>
        <dbReference type="ARBA" id="ARBA00023082"/>
    </source>
</evidence>
<dbReference type="InterPro" id="IPR014284">
    <property type="entry name" value="RNA_pol_sigma-70_dom"/>
</dbReference>
<keyword evidence="4" id="KW-0804">Transcription</keyword>
<accession>A0A7W4LMP7</accession>
<dbReference type="InterPro" id="IPR036388">
    <property type="entry name" value="WH-like_DNA-bd_sf"/>
</dbReference>
<keyword evidence="8" id="KW-1185">Reference proteome</keyword>
<evidence type="ECO:0000256" key="1">
    <source>
        <dbReference type="ARBA" id="ARBA00010641"/>
    </source>
</evidence>
<organism evidence="7 8">
    <name type="scientific">Aquipseudomonas ullengensis</name>
    <dbReference type="NCBI Taxonomy" id="2759166"/>
    <lineage>
        <taxon>Bacteria</taxon>
        <taxon>Pseudomonadati</taxon>
        <taxon>Pseudomonadota</taxon>
        <taxon>Gammaproteobacteria</taxon>
        <taxon>Pseudomonadales</taxon>
        <taxon>Pseudomonadaceae</taxon>
        <taxon>Aquipseudomonas</taxon>
    </lineage>
</organism>
<dbReference type="GO" id="GO:0006352">
    <property type="term" value="P:DNA-templated transcription initiation"/>
    <property type="evidence" value="ECO:0007669"/>
    <property type="project" value="InterPro"/>
</dbReference>
<proteinExistence type="inferred from homology"/>
<dbReference type="Gene3D" id="1.10.1740.10">
    <property type="match status" value="1"/>
</dbReference>
<dbReference type="Gene3D" id="1.10.10.10">
    <property type="entry name" value="Winged helix-like DNA-binding domain superfamily/Winged helix DNA-binding domain"/>
    <property type="match status" value="1"/>
</dbReference>
<sequence length="188" mass="21311">MGNVFTLKEQNAVPVPLAEVRQNLALEGLYTGNRRSLVDSAQAVLGCRARAEDVVQDAFLKLWESGGEHAIQEPLRYLFRMVRNLSIDRLRRMALEGRYRADDDLLDELPALQSTPEQRAIGQLEWQRMQLAIAELPERTRTVFTMSQLEGFSQREVATHLNASPTLVHFLLRDALVHCRSRLGCEAA</sequence>
<dbReference type="InterPro" id="IPR007627">
    <property type="entry name" value="RNA_pol_sigma70_r2"/>
</dbReference>
<dbReference type="InterPro" id="IPR013324">
    <property type="entry name" value="RNA_pol_sigma_r3/r4-like"/>
</dbReference>
<protein>
    <submittedName>
        <fullName evidence="7">Sigma-70 family RNA polymerase sigma factor</fullName>
    </submittedName>
</protein>
<dbReference type="Proteomes" id="UP000542720">
    <property type="component" value="Unassembled WGS sequence"/>
</dbReference>
<reference evidence="7 8" key="1">
    <citation type="submission" date="2020-08" db="EMBL/GenBank/DDBJ databases">
        <authorList>
            <person name="Kim C.M."/>
        </authorList>
    </citation>
    <scope>NUCLEOTIDE SEQUENCE [LARGE SCALE GENOMIC DNA]</scope>
    <source>
        <strain evidence="7 8">UL070</strain>
    </source>
</reference>
<feature type="domain" description="RNA polymerase sigma-70 region 2" evidence="5">
    <location>
        <begin position="29"/>
        <end position="92"/>
    </location>
</feature>
<dbReference type="EMBL" id="JACJUD010000004">
    <property type="protein sequence ID" value="MBB2496016.1"/>
    <property type="molecule type" value="Genomic_DNA"/>
</dbReference>
<dbReference type="NCBIfam" id="TIGR02937">
    <property type="entry name" value="sigma70-ECF"/>
    <property type="match status" value="1"/>
</dbReference>
<evidence type="ECO:0000259" key="6">
    <source>
        <dbReference type="Pfam" id="PF08281"/>
    </source>
</evidence>
<evidence type="ECO:0000259" key="5">
    <source>
        <dbReference type="Pfam" id="PF04542"/>
    </source>
</evidence>
<evidence type="ECO:0000256" key="2">
    <source>
        <dbReference type="ARBA" id="ARBA00023015"/>
    </source>
</evidence>
<dbReference type="PANTHER" id="PTHR43133:SF63">
    <property type="entry name" value="RNA POLYMERASE SIGMA FACTOR FECI-RELATED"/>
    <property type="match status" value="1"/>
</dbReference>
<dbReference type="Pfam" id="PF08281">
    <property type="entry name" value="Sigma70_r4_2"/>
    <property type="match status" value="1"/>
</dbReference>